<dbReference type="Gene3D" id="1.10.10.60">
    <property type="entry name" value="Homeodomain-like"/>
    <property type="match status" value="2"/>
</dbReference>
<dbReference type="Pfam" id="PF00072">
    <property type="entry name" value="Response_reg"/>
    <property type="match status" value="1"/>
</dbReference>
<organism evidence="9 10">
    <name type="scientific">Clostridium frigidicarnis</name>
    <dbReference type="NCBI Taxonomy" id="84698"/>
    <lineage>
        <taxon>Bacteria</taxon>
        <taxon>Bacillati</taxon>
        <taxon>Bacillota</taxon>
        <taxon>Clostridia</taxon>
        <taxon>Eubacteriales</taxon>
        <taxon>Clostridiaceae</taxon>
        <taxon>Clostridium</taxon>
    </lineage>
</organism>
<dbReference type="InterPro" id="IPR009057">
    <property type="entry name" value="Homeodomain-like_sf"/>
</dbReference>
<feature type="domain" description="HTH araC/xylS-type" evidence="7">
    <location>
        <begin position="139"/>
        <end position="237"/>
    </location>
</feature>
<name>A0A1I0ZL87_9CLOT</name>
<dbReference type="Proteomes" id="UP000198619">
    <property type="component" value="Unassembled WGS sequence"/>
</dbReference>
<proteinExistence type="predicted"/>
<dbReference type="EMBL" id="FOKI01000022">
    <property type="protein sequence ID" value="SFB25856.1"/>
    <property type="molecule type" value="Genomic_DNA"/>
</dbReference>
<dbReference type="PROSITE" id="PS00041">
    <property type="entry name" value="HTH_ARAC_FAMILY_1"/>
    <property type="match status" value="1"/>
</dbReference>
<dbReference type="PROSITE" id="PS01124">
    <property type="entry name" value="HTH_ARAC_FAMILY_2"/>
    <property type="match status" value="1"/>
</dbReference>
<dbReference type="GO" id="GO:0000160">
    <property type="term" value="P:phosphorelay signal transduction system"/>
    <property type="evidence" value="ECO:0007669"/>
    <property type="project" value="InterPro"/>
</dbReference>
<dbReference type="InterPro" id="IPR018062">
    <property type="entry name" value="HTH_AraC-typ_CS"/>
</dbReference>
<dbReference type="PRINTS" id="PR00032">
    <property type="entry name" value="HTHARAC"/>
</dbReference>
<keyword evidence="6" id="KW-0597">Phosphoprotein</keyword>
<evidence type="ECO:0000313" key="10">
    <source>
        <dbReference type="Proteomes" id="UP000198619"/>
    </source>
</evidence>
<evidence type="ECO:0000259" key="8">
    <source>
        <dbReference type="PROSITE" id="PS50110"/>
    </source>
</evidence>
<evidence type="ECO:0000313" key="9">
    <source>
        <dbReference type="EMBL" id="SFB25856.1"/>
    </source>
</evidence>
<dbReference type="InterPro" id="IPR018060">
    <property type="entry name" value="HTH_AraC"/>
</dbReference>
<dbReference type="SUPFAM" id="SSF52172">
    <property type="entry name" value="CheY-like"/>
    <property type="match status" value="1"/>
</dbReference>
<sequence>MCKVIIADDEELELEALKMIIDKKIKNVSVVGVAHNGDEVIKMNDTLNPDIIFMDAIMPGIDGFEAAKIIKKQDKDKKIILMSIYDNFEFLQRALKIKVDDYLLKPIKPEKVIEILDEYIKSNEEYFLRKDLSNEDKLKHAVRYIEKNFKNNITLKDVADYMNFSNTYFSKSFKKYVGVNFNKYITEIRIKEAKRLLEKTSISINDLAFDMGYNEPNYFCKVFKKMEGITPSEYREKFGIKV</sequence>
<dbReference type="InterPro" id="IPR011006">
    <property type="entry name" value="CheY-like_superfamily"/>
</dbReference>
<dbReference type="CDD" id="cd17536">
    <property type="entry name" value="REC_YesN-like"/>
    <property type="match status" value="1"/>
</dbReference>
<reference evidence="9 10" key="1">
    <citation type="submission" date="2016-10" db="EMBL/GenBank/DDBJ databases">
        <authorList>
            <person name="de Groot N.N."/>
        </authorList>
    </citation>
    <scope>NUCLEOTIDE SEQUENCE [LARGE SCALE GENOMIC DNA]</scope>
    <source>
        <strain evidence="9 10">DSM 12271</strain>
    </source>
</reference>
<dbReference type="Gene3D" id="3.40.50.2300">
    <property type="match status" value="1"/>
</dbReference>
<evidence type="ECO:0000256" key="4">
    <source>
        <dbReference type="ARBA" id="ARBA00023163"/>
    </source>
</evidence>
<dbReference type="GO" id="GO:0043565">
    <property type="term" value="F:sequence-specific DNA binding"/>
    <property type="evidence" value="ECO:0007669"/>
    <property type="project" value="InterPro"/>
</dbReference>
<comment type="function">
    <text evidence="5">May play the central regulatory role in sporulation. It may be an element of the effector pathway responsible for the activation of sporulation genes in response to nutritional stress. Spo0A may act in concert with spo0H (a sigma factor) to control the expression of some genes that are critical to the sporulation process.</text>
</comment>
<dbReference type="PANTHER" id="PTHR43280">
    <property type="entry name" value="ARAC-FAMILY TRANSCRIPTIONAL REGULATOR"/>
    <property type="match status" value="1"/>
</dbReference>
<dbReference type="RefSeq" id="WP_090042044.1">
    <property type="nucleotide sequence ID" value="NZ_FOKI01000022.1"/>
</dbReference>
<feature type="modified residue" description="4-aspartylphosphate" evidence="6">
    <location>
        <position position="55"/>
    </location>
</feature>
<dbReference type="SUPFAM" id="SSF46689">
    <property type="entry name" value="Homeodomain-like"/>
    <property type="match status" value="2"/>
</dbReference>
<dbReference type="SMART" id="SM00342">
    <property type="entry name" value="HTH_ARAC"/>
    <property type="match status" value="1"/>
</dbReference>
<dbReference type="AlphaFoldDB" id="A0A1I0ZL87"/>
<dbReference type="SMART" id="SM00448">
    <property type="entry name" value="REC"/>
    <property type="match status" value="1"/>
</dbReference>
<accession>A0A1I0ZL87</accession>
<gene>
    <name evidence="9" type="ORF">SAMN04488528_102223</name>
</gene>
<dbReference type="InterPro" id="IPR020449">
    <property type="entry name" value="Tscrpt_reg_AraC-type_HTH"/>
</dbReference>
<dbReference type="InterPro" id="IPR001789">
    <property type="entry name" value="Sig_transdc_resp-reg_receiver"/>
</dbReference>
<evidence type="ECO:0000259" key="7">
    <source>
        <dbReference type="PROSITE" id="PS01124"/>
    </source>
</evidence>
<protein>
    <recommendedName>
        <fullName evidence="1">Stage 0 sporulation protein A homolog</fullName>
    </recommendedName>
</protein>
<dbReference type="PROSITE" id="PS50110">
    <property type="entry name" value="RESPONSE_REGULATORY"/>
    <property type="match status" value="1"/>
</dbReference>
<dbReference type="OrthoDB" id="324626at2"/>
<evidence type="ECO:0000256" key="6">
    <source>
        <dbReference type="PROSITE-ProRule" id="PRU00169"/>
    </source>
</evidence>
<dbReference type="Pfam" id="PF12833">
    <property type="entry name" value="HTH_18"/>
    <property type="match status" value="1"/>
</dbReference>
<dbReference type="GO" id="GO:0003700">
    <property type="term" value="F:DNA-binding transcription factor activity"/>
    <property type="evidence" value="ECO:0007669"/>
    <property type="project" value="InterPro"/>
</dbReference>
<feature type="domain" description="Response regulatory" evidence="8">
    <location>
        <begin position="3"/>
        <end position="120"/>
    </location>
</feature>
<evidence type="ECO:0000256" key="1">
    <source>
        <dbReference type="ARBA" id="ARBA00018672"/>
    </source>
</evidence>
<keyword evidence="10" id="KW-1185">Reference proteome</keyword>
<dbReference type="PANTHER" id="PTHR43280:SF10">
    <property type="entry name" value="REGULATORY PROTEIN POCR"/>
    <property type="match status" value="1"/>
</dbReference>
<keyword evidence="3" id="KW-0238">DNA-binding</keyword>
<dbReference type="STRING" id="84698.SAMN04488528_102223"/>
<keyword evidence="4" id="KW-0804">Transcription</keyword>
<keyword evidence="2" id="KW-0805">Transcription regulation</keyword>
<evidence type="ECO:0000256" key="5">
    <source>
        <dbReference type="ARBA" id="ARBA00024867"/>
    </source>
</evidence>
<evidence type="ECO:0000256" key="2">
    <source>
        <dbReference type="ARBA" id="ARBA00023015"/>
    </source>
</evidence>
<evidence type="ECO:0000256" key="3">
    <source>
        <dbReference type="ARBA" id="ARBA00023125"/>
    </source>
</evidence>